<dbReference type="InterPro" id="IPR050352">
    <property type="entry name" value="ABCG_transporters"/>
</dbReference>
<dbReference type="PANTHER" id="PTHR48041">
    <property type="entry name" value="ABC TRANSPORTER G FAMILY MEMBER 28"/>
    <property type="match status" value="1"/>
</dbReference>
<evidence type="ECO:0000256" key="1">
    <source>
        <dbReference type="ARBA" id="ARBA00004141"/>
    </source>
</evidence>
<dbReference type="GO" id="GO:0016887">
    <property type="term" value="F:ATP hydrolysis activity"/>
    <property type="evidence" value="ECO:0007669"/>
    <property type="project" value="InterPro"/>
</dbReference>
<gene>
    <name evidence="8" type="ORF">DMN91_009474</name>
</gene>
<organism evidence="8">
    <name type="scientific">Ooceraea biroi</name>
    <name type="common">Clonal raider ant</name>
    <name type="synonym">Cerapachys biroi</name>
    <dbReference type="NCBI Taxonomy" id="2015173"/>
    <lineage>
        <taxon>Eukaryota</taxon>
        <taxon>Metazoa</taxon>
        <taxon>Ecdysozoa</taxon>
        <taxon>Arthropoda</taxon>
        <taxon>Hexapoda</taxon>
        <taxon>Insecta</taxon>
        <taxon>Pterygota</taxon>
        <taxon>Neoptera</taxon>
        <taxon>Endopterygota</taxon>
        <taxon>Hymenoptera</taxon>
        <taxon>Apocrita</taxon>
        <taxon>Aculeata</taxon>
        <taxon>Formicoidea</taxon>
        <taxon>Formicidae</taxon>
        <taxon>Dorylinae</taxon>
        <taxon>Ooceraea</taxon>
    </lineage>
</organism>
<dbReference type="GO" id="GO:0005524">
    <property type="term" value="F:ATP binding"/>
    <property type="evidence" value="ECO:0007669"/>
    <property type="project" value="InterPro"/>
</dbReference>
<reference evidence="8" key="2">
    <citation type="submission" date="2018-07" db="EMBL/GenBank/DDBJ databases">
        <authorList>
            <person name="Mckenzie S.K."/>
            <person name="Kronauer D.J.C."/>
        </authorList>
    </citation>
    <scope>NUCLEOTIDE SEQUENCE</scope>
    <source>
        <strain evidence="8">Clonal line C1</strain>
    </source>
</reference>
<dbReference type="AlphaFoldDB" id="A0A3L8DFN5"/>
<dbReference type="InterPro" id="IPR027417">
    <property type="entry name" value="P-loop_NTPase"/>
</dbReference>
<reference evidence="8" key="1">
    <citation type="journal article" date="2018" name="Genome Res.">
        <title>The genomic architecture and molecular evolution of ant odorant receptors.</title>
        <authorList>
            <person name="McKenzie S.K."/>
            <person name="Kronauer D.J.C."/>
        </authorList>
    </citation>
    <scope>NUCLEOTIDE SEQUENCE [LARGE SCALE GENOMIC DNA]</scope>
    <source>
        <strain evidence="8">Clonal line C1</strain>
    </source>
</reference>
<evidence type="ECO:0000313" key="8">
    <source>
        <dbReference type="EMBL" id="RLU19116.1"/>
    </source>
</evidence>
<evidence type="ECO:0000256" key="3">
    <source>
        <dbReference type="ARBA" id="ARBA00022448"/>
    </source>
</evidence>
<dbReference type="SUPFAM" id="SSF52540">
    <property type="entry name" value="P-loop containing nucleoside triphosphate hydrolases"/>
    <property type="match status" value="1"/>
</dbReference>
<dbReference type="GO" id="GO:0042626">
    <property type="term" value="F:ATPase-coupled transmembrane transporter activity"/>
    <property type="evidence" value="ECO:0007669"/>
    <property type="project" value="TreeGrafter"/>
</dbReference>
<comment type="subcellular location">
    <subcellularLocation>
        <location evidence="1">Membrane</location>
        <topology evidence="1">Multi-pass membrane protein</topology>
    </subcellularLocation>
</comment>
<evidence type="ECO:0000256" key="4">
    <source>
        <dbReference type="ARBA" id="ARBA00022692"/>
    </source>
</evidence>
<dbReference type="Gene3D" id="3.40.50.300">
    <property type="entry name" value="P-loop containing nucleotide triphosphate hydrolases"/>
    <property type="match status" value="1"/>
</dbReference>
<keyword evidence="5" id="KW-1133">Transmembrane helix</keyword>
<dbReference type="PANTHER" id="PTHR48041:SF78">
    <property type="entry name" value="ABC TRANSPORTER EXPRESSED IN TRACHEA, ISOFORM A"/>
    <property type="match status" value="1"/>
</dbReference>
<dbReference type="EMBL" id="QOIP01000009">
    <property type="protein sequence ID" value="RLU19116.1"/>
    <property type="molecule type" value="Genomic_DNA"/>
</dbReference>
<feature type="domain" description="ABC transporter" evidence="7">
    <location>
        <begin position="62"/>
        <end position="96"/>
    </location>
</feature>
<keyword evidence="6" id="KW-0472">Membrane</keyword>
<name>A0A3L8DFN5_OOCBI</name>
<comment type="similarity">
    <text evidence="2">Belongs to the ABC transporter superfamily. ABCG family. Eye pigment precursor importer (TC 3.A.1.204) subfamily.</text>
</comment>
<sequence length="102" mass="11452">MMSVITRMFVRQKLCDESRKGRADNARNTETACIDRSLYLLFEDISYSVRKGILTKERRKLLSKLNGDFRPGELTGIMGPSGAGKSTLMDILAGFTCKRVSE</sequence>
<evidence type="ECO:0000256" key="2">
    <source>
        <dbReference type="ARBA" id="ARBA00005814"/>
    </source>
</evidence>
<dbReference type="GO" id="GO:0005886">
    <property type="term" value="C:plasma membrane"/>
    <property type="evidence" value="ECO:0007669"/>
    <property type="project" value="TreeGrafter"/>
</dbReference>
<accession>A0A3L8DFN5</accession>
<evidence type="ECO:0000256" key="5">
    <source>
        <dbReference type="ARBA" id="ARBA00022989"/>
    </source>
</evidence>
<proteinExistence type="inferred from homology"/>
<evidence type="ECO:0000256" key="6">
    <source>
        <dbReference type="ARBA" id="ARBA00023136"/>
    </source>
</evidence>
<evidence type="ECO:0000259" key="7">
    <source>
        <dbReference type="Pfam" id="PF00005"/>
    </source>
</evidence>
<dbReference type="Proteomes" id="UP000279307">
    <property type="component" value="Chromosome 9"/>
</dbReference>
<dbReference type="Pfam" id="PF00005">
    <property type="entry name" value="ABC_tran"/>
    <property type="match status" value="1"/>
</dbReference>
<protein>
    <recommendedName>
        <fullName evidence="7">ABC transporter domain-containing protein</fullName>
    </recommendedName>
</protein>
<keyword evidence="4" id="KW-0812">Transmembrane</keyword>
<dbReference type="InterPro" id="IPR003439">
    <property type="entry name" value="ABC_transporter-like_ATP-bd"/>
</dbReference>
<dbReference type="OrthoDB" id="66620at2759"/>
<comment type="caution">
    <text evidence="8">The sequence shown here is derived from an EMBL/GenBank/DDBJ whole genome shotgun (WGS) entry which is preliminary data.</text>
</comment>
<keyword evidence="3" id="KW-0813">Transport</keyword>